<dbReference type="EMBL" id="QBKR01000004">
    <property type="protein sequence ID" value="PTX63306.1"/>
    <property type="molecule type" value="Genomic_DNA"/>
</dbReference>
<organism evidence="1 2">
    <name type="scientific">Melghirimyces profundicolus</name>
    <dbReference type="NCBI Taxonomy" id="1242148"/>
    <lineage>
        <taxon>Bacteria</taxon>
        <taxon>Bacillati</taxon>
        <taxon>Bacillota</taxon>
        <taxon>Bacilli</taxon>
        <taxon>Bacillales</taxon>
        <taxon>Thermoactinomycetaceae</taxon>
        <taxon>Melghirimyces</taxon>
    </lineage>
</organism>
<dbReference type="Proteomes" id="UP000244240">
    <property type="component" value="Unassembled WGS sequence"/>
</dbReference>
<keyword evidence="2" id="KW-1185">Reference proteome</keyword>
<reference evidence="1 2" key="1">
    <citation type="submission" date="2018-04" db="EMBL/GenBank/DDBJ databases">
        <title>Genomic Encyclopedia of Archaeal and Bacterial Type Strains, Phase II (KMG-II): from individual species to whole genera.</title>
        <authorList>
            <person name="Goeker M."/>
        </authorList>
    </citation>
    <scope>NUCLEOTIDE SEQUENCE [LARGE SCALE GENOMIC DNA]</scope>
    <source>
        <strain evidence="1 2">DSM 45787</strain>
    </source>
</reference>
<protein>
    <submittedName>
        <fullName evidence="1">Uncharacterized protein</fullName>
    </submittedName>
</protein>
<name>A0A2T6C4R2_9BACL</name>
<evidence type="ECO:0000313" key="2">
    <source>
        <dbReference type="Proteomes" id="UP000244240"/>
    </source>
</evidence>
<comment type="caution">
    <text evidence="1">The sequence shown here is derived from an EMBL/GenBank/DDBJ whole genome shotgun (WGS) entry which is preliminary data.</text>
</comment>
<proteinExistence type="predicted"/>
<evidence type="ECO:0000313" key="1">
    <source>
        <dbReference type="EMBL" id="PTX63306.1"/>
    </source>
</evidence>
<accession>A0A2T6C4R2</accession>
<dbReference type="AlphaFoldDB" id="A0A2T6C4R2"/>
<gene>
    <name evidence="1" type="ORF">C8P63_104151</name>
</gene>
<sequence>MRQLSMKNRFGLFLLSGAVLIAVSFYVESFYPALFGALLLLEAIKLLVKLFNQSVRLEVSLTVNLNEHRWNELKEWLREHAYEHEIHQIKGARDKE</sequence>